<protein>
    <submittedName>
        <fullName evidence="2">O-antigen ligase</fullName>
    </submittedName>
</protein>
<evidence type="ECO:0000313" key="3">
    <source>
        <dbReference type="Proteomes" id="UP000547510"/>
    </source>
</evidence>
<reference evidence="2 3" key="1">
    <citation type="submission" date="2020-08" db="EMBL/GenBank/DDBJ databases">
        <title>Genomic Encyclopedia of Type Strains, Phase III (KMG-III): the genomes of soil and plant-associated and newly described type strains.</title>
        <authorList>
            <person name="Whitman W."/>
        </authorList>
    </citation>
    <scope>NUCLEOTIDE SEQUENCE [LARGE SCALE GENOMIC DNA]</scope>
    <source>
        <strain evidence="2 3">CECT 8640</strain>
    </source>
</reference>
<feature type="transmembrane region" description="Helical" evidence="1">
    <location>
        <begin position="46"/>
        <end position="65"/>
    </location>
</feature>
<dbReference type="AlphaFoldDB" id="A0A841C9X5"/>
<gene>
    <name evidence="2" type="ORF">FHS29_000779</name>
</gene>
<sequence length="75" mass="7485">MAGLARLSDEMVGVAVVLLVFARNGSAALSGAVGGALVVRLHPSVVILLVAVAQWVAATLGVIAARPSKAVRVTP</sequence>
<evidence type="ECO:0000313" key="2">
    <source>
        <dbReference type="EMBL" id="MBB5954209.1"/>
    </source>
</evidence>
<dbReference type="RefSeq" id="WP_184688212.1">
    <property type="nucleotide sequence ID" value="NZ_JACHJN010000001.1"/>
</dbReference>
<evidence type="ECO:0000256" key="1">
    <source>
        <dbReference type="SAM" id="Phobius"/>
    </source>
</evidence>
<name>A0A841C9X5_9PSEU</name>
<accession>A0A841C9X5</accession>
<keyword evidence="2" id="KW-0436">Ligase</keyword>
<keyword evidence="1" id="KW-0472">Membrane</keyword>
<proteinExistence type="predicted"/>
<keyword evidence="1" id="KW-0812">Transmembrane</keyword>
<keyword evidence="1" id="KW-1133">Transmembrane helix</keyword>
<dbReference type="Proteomes" id="UP000547510">
    <property type="component" value="Unassembled WGS sequence"/>
</dbReference>
<dbReference type="EMBL" id="JACHJN010000001">
    <property type="protein sequence ID" value="MBB5954209.1"/>
    <property type="molecule type" value="Genomic_DNA"/>
</dbReference>
<keyword evidence="3" id="KW-1185">Reference proteome</keyword>
<organism evidence="2 3">
    <name type="scientific">Saccharothrix tamanrassetensis</name>
    <dbReference type="NCBI Taxonomy" id="1051531"/>
    <lineage>
        <taxon>Bacteria</taxon>
        <taxon>Bacillati</taxon>
        <taxon>Actinomycetota</taxon>
        <taxon>Actinomycetes</taxon>
        <taxon>Pseudonocardiales</taxon>
        <taxon>Pseudonocardiaceae</taxon>
        <taxon>Saccharothrix</taxon>
    </lineage>
</organism>
<dbReference type="GO" id="GO:0016874">
    <property type="term" value="F:ligase activity"/>
    <property type="evidence" value="ECO:0007669"/>
    <property type="project" value="UniProtKB-KW"/>
</dbReference>
<comment type="caution">
    <text evidence="2">The sequence shown here is derived from an EMBL/GenBank/DDBJ whole genome shotgun (WGS) entry which is preliminary data.</text>
</comment>